<accession>A0A916UU05</accession>
<dbReference type="EMBL" id="BMGG01000010">
    <property type="protein sequence ID" value="GGC87858.1"/>
    <property type="molecule type" value="Genomic_DNA"/>
</dbReference>
<dbReference type="Proteomes" id="UP000637002">
    <property type="component" value="Unassembled WGS sequence"/>
</dbReference>
<evidence type="ECO:0000313" key="2">
    <source>
        <dbReference type="EMBL" id="GGC87858.1"/>
    </source>
</evidence>
<evidence type="ECO:0000256" key="1">
    <source>
        <dbReference type="SAM" id="MobiDB-lite"/>
    </source>
</evidence>
<reference evidence="2" key="1">
    <citation type="journal article" date="2014" name="Int. J. Syst. Evol. Microbiol.">
        <title>Complete genome sequence of Corynebacterium casei LMG S-19264T (=DSM 44701T), isolated from a smear-ripened cheese.</title>
        <authorList>
            <consortium name="US DOE Joint Genome Institute (JGI-PGF)"/>
            <person name="Walter F."/>
            <person name="Albersmeier A."/>
            <person name="Kalinowski J."/>
            <person name="Ruckert C."/>
        </authorList>
    </citation>
    <scope>NUCLEOTIDE SEQUENCE</scope>
    <source>
        <strain evidence="2">CGMCC 1.12919</strain>
    </source>
</reference>
<comment type="caution">
    <text evidence="2">The sequence shown here is derived from an EMBL/GenBank/DDBJ whole genome shotgun (WGS) entry which is preliminary data.</text>
</comment>
<feature type="compositionally biased region" description="Basic residues" evidence="1">
    <location>
        <begin position="89"/>
        <end position="98"/>
    </location>
</feature>
<gene>
    <name evidence="2" type="ORF">GCM10010994_52300</name>
</gene>
<organism evidence="2 3">
    <name type="scientific">Chelatococcus reniformis</name>
    <dbReference type="NCBI Taxonomy" id="1494448"/>
    <lineage>
        <taxon>Bacteria</taxon>
        <taxon>Pseudomonadati</taxon>
        <taxon>Pseudomonadota</taxon>
        <taxon>Alphaproteobacteria</taxon>
        <taxon>Hyphomicrobiales</taxon>
        <taxon>Chelatococcaceae</taxon>
        <taxon>Chelatococcus</taxon>
    </lineage>
</organism>
<sequence length="123" mass="13680">MTTSSPAAGSAPKDQLPGSAQLLLPAAPVQMIVAIMPISSSQAVWNIIAHREIHGGDTDRPATPRHGGKPEGFSQRPKQGETKTNYRAQRIRLRPRERRKNEPLARRRPKEKPRPRARTGPRQ</sequence>
<proteinExistence type="predicted"/>
<name>A0A916UU05_9HYPH</name>
<feature type="compositionally biased region" description="Basic residues" evidence="1">
    <location>
        <begin position="106"/>
        <end position="123"/>
    </location>
</feature>
<reference evidence="2" key="2">
    <citation type="submission" date="2020-09" db="EMBL/GenBank/DDBJ databases">
        <authorList>
            <person name="Sun Q."/>
            <person name="Zhou Y."/>
        </authorList>
    </citation>
    <scope>NUCLEOTIDE SEQUENCE</scope>
    <source>
        <strain evidence="2">CGMCC 1.12919</strain>
    </source>
</reference>
<dbReference type="AlphaFoldDB" id="A0A916UU05"/>
<protein>
    <submittedName>
        <fullName evidence="2">Uncharacterized protein</fullName>
    </submittedName>
</protein>
<feature type="region of interest" description="Disordered" evidence="1">
    <location>
        <begin position="54"/>
        <end position="123"/>
    </location>
</feature>
<evidence type="ECO:0000313" key="3">
    <source>
        <dbReference type="Proteomes" id="UP000637002"/>
    </source>
</evidence>
<keyword evidence="3" id="KW-1185">Reference proteome</keyword>